<accession>A0A830HKP6</accession>
<name>A0A830HKP6_9CHLO</name>
<evidence type="ECO:0008006" key="3">
    <source>
        <dbReference type="Google" id="ProtNLM"/>
    </source>
</evidence>
<reference evidence="1" key="1">
    <citation type="submission" date="2020-10" db="EMBL/GenBank/DDBJ databases">
        <title>Unveiling of a novel bifunctional photoreceptor, Dualchrome1, isolated from a cosmopolitan green alga.</title>
        <authorList>
            <person name="Suzuki S."/>
            <person name="Kawachi M."/>
        </authorList>
    </citation>
    <scope>NUCLEOTIDE SEQUENCE</scope>
    <source>
        <strain evidence="1">NIES 2893</strain>
    </source>
</reference>
<protein>
    <recommendedName>
        <fullName evidence="3">Receptor L-domain domain-containing protein</fullName>
    </recommendedName>
</protein>
<dbReference type="OrthoDB" id="536881at2759"/>
<evidence type="ECO:0000313" key="2">
    <source>
        <dbReference type="Proteomes" id="UP000660262"/>
    </source>
</evidence>
<dbReference type="Proteomes" id="UP000660262">
    <property type="component" value="Unassembled WGS sequence"/>
</dbReference>
<keyword evidence="2" id="KW-1185">Reference proteome</keyword>
<sequence>MTESSQSVFFVDYFEFPNLAEVRFANWVTGPDGFFKFEDPISEGSLTSIYAPRLTGTPSLEEVAITGHLVLTTVDLSALTEAGDIRIVTNPELVDVKLPELTVASFVNMIDNKLLEQLSLPKLRTTNSLDIRDNENLVGIFLPVLTTSRLFFRVIDNPSLQTLCAPNLEVGGSVCIANESNQPSLGADLSSLVTGFFSGFSDDCYGGIDPPTNQLNAPTVCGVVPDGLFTTEGCQN</sequence>
<evidence type="ECO:0000313" key="1">
    <source>
        <dbReference type="EMBL" id="GHP07235.1"/>
    </source>
</evidence>
<dbReference type="EMBL" id="BNJQ01000015">
    <property type="protein sequence ID" value="GHP07235.1"/>
    <property type="molecule type" value="Genomic_DNA"/>
</dbReference>
<organism evidence="1 2">
    <name type="scientific">Pycnococcus provasolii</name>
    <dbReference type="NCBI Taxonomy" id="41880"/>
    <lineage>
        <taxon>Eukaryota</taxon>
        <taxon>Viridiplantae</taxon>
        <taxon>Chlorophyta</taxon>
        <taxon>Pseudoscourfieldiophyceae</taxon>
        <taxon>Pseudoscourfieldiales</taxon>
        <taxon>Pycnococcaceae</taxon>
        <taxon>Pycnococcus</taxon>
    </lineage>
</organism>
<comment type="caution">
    <text evidence="1">The sequence shown here is derived from an EMBL/GenBank/DDBJ whole genome shotgun (WGS) entry which is preliminary data.</text>
</comment>
<proteinExistence type="predicted"/>
<gene>
    <name evidence="1" type="ORF">PPROV_000597700</name>
</gene>
<dbReference type="AlphaFoldDB" id="A0A830HKP6"/>